<dbReference type="InterPro" id="IPR010262">
    <property type="entry name" value="Arylsulfotransferase_bact"/>
</dbReference>
<evidence type="ECO:0000313" key="2">
    <source>
        <dbReference type="Proteomes" id="UP000215144"/>
    </source>
</evidence>
<dbReference type="AlphaFoldDB" id="A0A239WWT3"/>
<name>A0A239WWT3_STRAI</name>
<dbReference type="GO" id="GO:0004062">
    <property type="term" value="F:aryl sulfotransferase activity"/>
    <property type="evidence" value="ECO:0007669"/>
    <property type="project" value="InterPro"/>
</dbReference>
<dbReference type="Pfam" id="PF05935">
    <property type="entry name" value="Arylsulfotrans"/>
    <property type="match status" value="1"/>
</dbReference>
<sequence length="219" mass="24549">MPMIDYYATRLNQTSSGDLIMGISSTALGAYSRLGQITKIYDVGKEGYELHHDNIVTNDETAIYALVTSSEDKKTKKLVEDRILKLNKEAGAIEAVLDFSQLLADYYQVADGIEETNAYADFWDPIHLNSVQDIGNDAIIVSSRETFTIMKIVGVSQNPQIDYLISDPSIWEGISDYSDLVLDKVGDFIPQTGQHTVTYVSDPNLENGQYYLYMFNIVF</sequence>
<dbReference type="Proteomes" id="UP000215144">
    <property type="component" value="Chromosome 1"/>
</dbReference>
<dbReference type="EMBL" id="LT906454">
    <property type="protein sequence ID" value="SNV38961.1"/>
    <property type="molecule type" value="Genomic_DNA"/>
</dbReference>
<accession>A0A239WWT3</accession>
<organism evidence="1 2">
    <name type="scientific">Streptococcus acidominimus</name>
    <dbReference type="NCBI Taxonomy" id="1326"/>
    <lineage>
        <taxon>Bacteria</taxon>
        <taxon>Bacillati</taxon>
        <taxon>Bacillota</taxon>
        <taxon>Bacilli</taxon>
        <taxon>Lactobacillales</taxon>
        <taxon>Streptococcaceae</taxon>
        <taxon>Streptococcus</taxon>
    </lineage>
</organism>
<reference evidence="1 2" key="1">
    <citation type="submission" date="2017-06" db="EMBL/GenBank/DDBJ databases">
        <authorList>
            <consortium name="Pathogen Informatics"/>
        </authorList>
    </citation>
    <scope>NUCLEOTIDE SEQUENCE [LARGE SCALE GENOMIC DNA]</scope>
    <source>
        <strain evidence="1 2">NCTC11291</strain>
    </source>
</reference>
<protein>
    <submittedName>
        <fullName evidence="1">Arylsulfotransferase (ASST)</fullName>
    </submittedName>
</protein>
<proteinExistence type="predicted"/>
<evidence type="ECO:0000313" key="1">
    <source>
        <dbReference type="EMBL" id="SNV38961.1"/>
    </source>
</evidence>
<gene>
    <name evidence="1" type="ORF">SAMEA4504048_00896</name>
</gene>
<keyword evidence="1" id="KW-0808">Transferase</keyword>
<dbReference type="KEGG" id="saco:SAME_00896"/>